<comment type="caution">
    <text evidence="1">The sequence shown here is derived from an EMBL/GenBank/DDBJ whole genome shotgun (WGS) entry which is preliminary data.</text>
</comment>
<dbReference type="RefSeq" id="WP_215668577.1">
    <property type="nucleotide sequence ID" value="NZ_JAFJYC010000001.1"/>
</dbReference>
<evidence type="ECO:0000313" key="1">
    <source>
        <dbReference type="EMBL" id="MBT9431454.1"/>
    </source>
</evidence>
<dbReference type="EMBL" id="JAFJYC010000001">
    <property type="protein sequence ID" value="MBT9431454.1"/>
    <property type="molecule type" value="Genomic_DNA"/>
</dbReference>
<proteinExistence type="predicted"/>
<dbReference type="Proteomes" id="UP000811282">
    <property type="component" value="Unassembled WGS sequence"/>
</dbReference>
<name>A0ABS5Y8Z9_9GAMM</name>
<accession>A0ABS5Y8Z9</accession>
<organism evidence="1 2">
    <name type="scientific">Candidatus Sodalis endolongispinus</name>
    <dbReference type="NCBI Taxonomy" id="2812662"/>
    <lineage>
        <taxon>Bacteria</taxon>
        <taxon>Pseudomonadati</taxon>
        <taxon>Pseudomonadota</taxon>
        <taxon>Gammaproteobacteria</taxon>
        <taxon>Enterobacterales</taxon>
        <taxon>Bruguierivoracaceae</taxon>
        <taxon>Sodalis</taxon>
    </lineage>
</organism>
<sequence length="47" mass="4957">MGQQGLVSGVLTDHDIATIAGMAIAKLTPVKADNFARIEMEPQKAMS</sequence>
<keyword evidence="2" id="KW-1185">Reference proteome</keyword>
<reference evidence="1 2" key="1">
    <citation type="journal article" date="2021" name="Genome Biol. Evol.">
        <title>The evolution of interdependence in a four-way mealybug symbiosis.</title>
        <authorList>
            <person name="Garber A.I."/>
            <person name="Kupper M."/>
            <person name="Laetsch D.R."/>
            <person name="Weldon S.R."/>
            <person name="Ladinsky M.S."/>
            <person name="Bjorkman P.J."/>
            <person name="McCutcheon J.P."/>
        </authorList>
    </citation>
    <scope>NUCLEOTIDE SEQUENCE [LARGE SCALE GENOMIC DNA]</scope>
    <source>
        <strain evidence="1">SOD</strain>
    </source>
</reference>
<protein>
    <submittedName>
        <fullName evidence="1">Uncharacterized protein</fullName>
    </submittedName>
</protein>
<gene>
    <name evidence="1" type="ORF">JZM24_03485</name>
</gene>
<evidence type="ECO:0000313" key="2">
    <source>
        <dbReference type="Proteomes" id="UP000811282"/>
    </source>
</evidence>